<dbReference type="Proteomes" id="UP000018201">
    <property type="component" value="Unassembled WGS sequence"/>
</dbReference>
<dbReference type="VEuPathDB" id="ToxoDB:EPH_0025690"/>
<protein>
    <submittedName>
        <fullName evidence="1">Uncharacterized protein</fullName>
    </submittedName>
</protein>
<evidence type="ECO:0000313" key="2">
    <source>
        <dbReference type="Proteomes" id="UP000018201"/>
    </source>
</evidence>
<evidence type="ECO:0000313" key="1">
    <source>
        <dbReference type="EMBL" id="CDI75903.1"/>
    </source>
</evidence>
<keyword evidence="2" id="KW-1185">Reference proteome</keyword>
<gene>
    <name evidence="1" type="ORF">EPH_0025690</name>
</gene>
<organism evidence="1 2">
    <name type="scientific">Eimeria praecox</name>
    <dbReference type="NCBI Taxonomy" id="51316"/>
    <lineage>
        <taxon>Eukaryota</taxon>
        <taxon>Sar</taxon>
        <taxon>Alveolata</taxon>
        <taxon>Apicomplexa</taxon>
        <taxon>Conoidasida</taxon>
        <taxon>Coccidia</taxon>
        <taxon>Eucoccidiorida</taxon>
        <taxon>Eimeriorina</taxon>
        <taxon>Eimeriidae</taxon>
        <taxon>Eimeria</taxon>
    </lineage>
</organism>
<accession>U6G991</accession>
<proteinExistence type="predicted"/>
<reference evidence="1" key="2">
    <citation type="submission" date="2013-10" db="EMBL/GenBank/DDBJ databases">
        <authorList>
            <person name="Aslett M."/>
        </authorList>
    </citation>
    <scope>NUCLEOTIDE SEQUENCE [LARGE SCALE GENOMIC DNA]</scope>
    <source>
        <strain evidence="1">Houghton</strain>
    </source>
</reference>
<dbReference type="EMBL" id="HG691203">
    <property type="protein sequence ID" value="CDI75903.1"/>
    <property type="molecule type" value="Genomic_DNA"/>
</dbReference>
<sequence>MVAGRPPTRRHTLDASGFVYPRQYLIFLAVLGAMDVARAKGGGGAAGSKGMPQELWGMLTLMERFGVCKVKLLVWQVQATANSLASVQDIAGGAGVGPHSSILAGSGGQDAMRWLSRV</sequence>
<dbReference type="AlphaFoldDB" id="U6G991"/>
<reference evidence="1" key="1">
    <citation type="submission" date="2013-10" db="EMBL/GenBank/DDBJ databases">
        <title>Genomic analysis of the causative agents of coccidiosis in chickens.</title>
        <authorList>
            <person name="Reid A.J."/>
            <person name="Blake D."/>
            <person name="Billington K."/>
            <person name="Browne H."/>
            <person name="Dunn M."/>
            <person name="Hung S."/>
            <person name="Kawahara F."/>
            <person name="Miranda-Saavedra D."/>
            <person name="Mourier T."/>
            <person name="Nagra H."/>
            <person name="Otto T.D."/>
            <person name="Rawlings N."/>
            <person name="Sanchez A."/>
            <person name="Sanders M."/>
            <person name="Subramaniam C."/>
            <person name="Tay Y."/>
            <person name="Dear P."/>
            <person name="Doerig C."/>
            <person name="Gruber A."/>
            <person name="Parkinson J."/>
            <person name="Shirley M."/>
            <person name="Wan K.L."/>
            <person name="Berriman M."/>
            <person name="Tomley F."/>
            <person name="Pain A."/>
        </authorList>
    </citation>
    <scope>NUCLEOTIDE SEQUENCE [LARGE SCALE GENOMIC DNA]</scope>
    <source>
        <strain evidence="1">Houghton</strain>
    </source>
</reference>
<name>U6G991_9EIME</name>